<organism evidence="1">
    <name type="scientific">Myoviridae sp. ctYA416</name>
    <dbReference type="NCBI Taxonomy" id="2825125"/>
    <lineage>
        <taxon>Viruses</taxon>
        <taxon>Duplodnaviria</taxon>
        <taxon>Heunggongvirae</taxon>
        <taxon>Uroviricota</taxon>
        <taxon>Caudoviricetes</taxon>
    </lineage>
</organism>
<name>A0A8S5UTM9_9CAUD</name>
<evidence type="ECO:0000313" key="1">
    <source>
        <dbReference type="EMBL" id="DAF97780.1"/>
    </source>
</evidence>
<protein>
    <submittedName>
        <fullName evidence="1">Uncharacterized protein</fullName>
    </submittedName>
</protein>
<accession>A0A8S5UTM9</accession>
<sequence>MDCRVIQNNTKKLLDATYTMLVKLEYIIRSKTGKERESIKRSLDLSFKLDKEEPSLKYDKANLSAGGMKLFIEFDKYKISFTKKKDGAYVNVWNSYVSYSISELTRIVSIIDGIISKNYSIPEDVIKNAPKRNNDLGSLINIIDGDRVRMISANPINMQSVNIRNISELAEKAINACSKMELPIHINKSTTITRYGKTFIDFTFRKVEYRLCIKDGLVIADGIIDTFNICSAAIMTEAVRNLRRVLTMEATLDDIRRKAEERSS</sequence>
<dbReference type="EMBL" id="BK016136">
    <property type="protein sequence ID" value="DAF97780.1"/>
    <property type="molecule type" value="Genomic_DNA"/>
</dbReference>
<reference evidence="1" key="1">
    <citation type="journal article" date="2021" name="Proc. Natl. Acad. Sci. U.S.A.">
        <title>A Catalog of Tens of Thousands of Viruses from Human Metagenomes Reveals Hidden Associations with Chronic Diseases.</title>
        <authorList>
            <person name="Tisza M.J."/>
            <person name="Buck C.B."/>
        </authorList>
    </citation>
    <scope>NUCLEOTIDE SEQUENCE</scope>
    <source>
        <strain evidence="1">CtYA416</strain>
    </source>
</reference>
<proteinExistence type="predicted"/>